<dbReference type="RefSeq" id="WP_066925389.1">
    <property type="nucleotide sequence ID" value="NZ_BPQO01000025.1"/>
</dbReference>
<protein>
    <submittedName>
        <fullName evidence="2">Uncharacterized protein</fullName>
    </submittedName>
</protein>
<feature type="region of interest" description="Disordered" evidence="1">
    <location>
        <begin position="122"/>
        <end position="141"/>
    </location>
</feature>
<dbReference type="EMBL" id="BPQO01000025">
    <property type="protein sequence ID" value="GJD91195.1"/>
    <property type="molecule type" value="Genomic_DNA"/>
</dbReference>
<accession>A0AAV4ZT76</accession>
<reference evidence="2" key="2">
    <citation type="submission" date="2021-08" db="EMBL/GenBank/DDBJ databases">
        <authorList>
            <person name="Tani A."/>
            <person name="Ola A."/>
            <person name="Ogura Y."/>
            <person name="Katsura K."/>
            <person name="Hayashi T."/>
        </authorList>
    </citation>
    <scope>NUCLEOTIDE SEQUENCE</scope>
    <source>
        <strain evidence="2">DSM 16372</strain>
    </source>
</reference>
<reference evidence="2" key="1">
    <citation type="journal article" date="2016" name="Front. Microbiol.">
        <title>Genome Sequence of the Piezophilic, Mesophilic Sulfate-Reducing Bacterium Desulfovibrio indicus J2T.</title>
        <authorList>
            <person name="Cao J."/>
            <person name="Maignien L."/>
            <person name="Shao Z."/>
            <person name="Alain K."/>
            <person name="Jebbar M."/>
        </authorList>
    </citation>
    <scope>NUCLEOTIDE SEQUENCE</scope>
    <source>
        <strain evidence="2">DSM 16372</strain>
    </source>
</reference>
<dbReference type="Proteomes" id="UP001055247">
    <property type="component" value="Unassembled WGS sequence"/>
</dbReference>
<evidence type="ECO:0000313" key="3">
    <source>
        <dbReference type="Proteomes" id="UP001055247"/>
    </source>
</evidence>
<evidence type="ECO:0000313" key="2">
    <source>
        <dbReference type="EMBL" id="GJD91195.1"/>
    </source>
</evidence>
<dbReference type="AlphaFoldDB" id="A0AAV4ZT76"/>
<keyword evidence="3" id="KW-1185">Reference proteome</keyword>
<gene>
    <name evidence="2" type="ORF">BHAOGJBA_4743</name>
</gene>
<evidence type="ECO:0000256" key="1">
    <source>
        <dbReference type="SAM" id="MobiDB-lite"/>
    </source>
</evidence>
<comment type="caution">
    <text evidence="2">The sequence shown here is derived from an EMBL/GenBank/DDBJ whole genome shotgun (WGS) entry which is preliminary data.</text>
</comment>
<name>A0AAV4ZT76_9HYPH</name>
<organism evidence="2 3">
    <name type="scientific">Methylobacterium hispanicum</name>
    <dbReference type="NCBI Taxonomy" id="270350"/>
    <lineage>
        <taxon>Bacteria</taxon>
        <taxon>Pseudomonadati</taxon>
        <taxon>Pseudomonadota</taxon>
        <taxon>Alphaproteobacteria</taxon>
        <taxon>Hyphomicrobiales</taxon>
        <taxon>Methylobacteriaceae</taxon>
        <taxon>Methylobacterium</taxon>
    </lineage>
</organism>
<sequence length="141" mass="15854">MNFRSTRHTDEPQGQATFGMANLRSQRTGLPFIVFISQRDGAQHDVRVKVSPNPKVRNAQMGSYALRPYRFVDGHRLGPGEERAQEAWVEKNLDVLVRYWTGDIAYTEDALELLEAIWNAQRPGPDSAQSHAPCEDQASSA</sequence>
<proteinExistence type="predicted"/>